<evidence type="ECO:0000313" key="10">
    <source>
        <dbReference type="EMBL" id="CAJ0726435.1"/>
    </source>
</evidence>
<feature type="transmembrane region" description="Helical" evidence="7">
    <location>
        <begin position="309"/>
        <end position="331"/>
    </location>
</feature>
<dbReference type="Proteomes" id="UP001199322">
    <property type="component" value="Unassembled WGS sequence"/>
</dbReference>
<evidence type="ECO:0000256" key="6">
    <source>
        <dbReference type="ARBA" id="ARBA00023136"/>
    </source>
</evidence>
<feature type="transmembrane region" description="Helical" evidence="7">
    <location>
        <begin position="373"/>
        <end position="392"/>
    </location>
</feature>
<feature type="transmembrane region" description="Helical" evidence="7">
    <location>
        <begin position="791"/>
        <end position="813"/>
    </location>
</feature>
<comment type="caution">
    <text evidence="11">The sequence shown here is derived from an EMBL/GenBank/DDBJ whole genome shotgun (WGS) entry which is preliminary data.</text>
</comment>
<evidence type="ECO:0000256" key="2">
    <source>
        <dbReference type="ARBA" id="ARBA00005236"/>
    </source>
</evidence>
<keyword evidence="12" id="KW-1185">Reference proteome</keyword>
<gene>
    <name evidence="11" type="ORF">DEE74_18970</name>
    <name evidence="10" type="ORF">R38712_03047</name>
</gene>
<evidence type="ECO:0000256" key="7">
    <source>
        <dbReference type="SAM" id="Phobius"/>
    </source>
</evidence>
<dbReference type="AlphaFoldDB" id="A0A1C0XDB3"/>
<evidence type="ECO:0000313" key="13">
    <source>
        <dbReference type="Proteomes" id="UP001199322"/>
    </source>
</evidence>
<keyword evidence="3" id="KW-1003">Cell membrane</keyword>
<comment type="similarity">
    <text evidence="2">Belongs to the ABC-4 integral membrane protein family. LolC/E subfamily.</text>
</comment>
<organism evidence="11 13">
    <name type="scientific">Ralstonia pickettii</name>
    <name type="common">Burkholderia pickettii</name>
    <dbReference type="NCBI Taxonomy" id="329"/>
    <lineage>
        <taxon>Bacteria</taxon>
        <taxon>Pseudomonadati</taxon>
        <taxon>Pseudomonadota</taxon>
        <taxon>Betaproteobacteria</taxon>
        <taxon>Burkholderiales</taxon>
        <taxon>Burkholderiaceae</taxon>
        <taxon>Ralstonia</taxon>
    </lineage>
</organism>
<keyword evidence="6 7" id="KW-0472">Membrane</keyword>
<protein>
    <submittedName>
        <fullName evidence="11">ABC transporter permease</fullName>
    </submittedName>
</protein>
<keyword evidence="4 7" id="KW-0812">Transmembrane</keyword>
<evidence type="ECO:0000313" key="11">
    <source>
        <dbReference type="EMBL" id="MBX3891950.1"/>
    </source>
</evidence>
<feature type="transmembrane region" description="Helical" evidence="7">
    <location>
        <begin position="20"/>
        <end position="38"/>
    </location>
</feature>
<evidence type="ECO:0000259" key="9">
    <source>
        <dbReference type="Pfam" id="PF12704"/>
    </source>
</evidence>
<feature type="domain" description="ABC3 transporter permease C-terminal" evidence="8">
    <location>
        <begin position="692"/>
        <end position="822"/>
    </location>
</feature>
<evidence type="ECO:0000256" key="1">
    <source>
        <dbReference type="ARBA" id="ARBA00004651"/>
    </source>
</evidence>
<dbReference type="PANTHER" id="PTHR30489">
    <property type="entry name" value="LIPOPROTEIN-RELEASING SYSTEM TRANSMEMBRANE PROTEIN LOLE"/>
    <property type="match status" value="1"/>
</dbReference>
<reference evidence="10 12" key="2">
    <citation type="submission" date="2023-07" db="EMBL/GenBank/DDBJ databases">
        <authorList>
            <person name="Peeters C."/>
        </authorList>
    </citation>
    <scope>NUCLEOTIDE SEQUENCE [LARGE SCALE GENOMIC DNA]</scope>
    <source>
        <strain evidence="10 12">R-38712</strain>
    </source>
</reference>
<sequence>MMLLPLAVRNVLRNRRRSAITISSIAIGLAAMIFNWGFTAGMNREMVENTTRYFAGDAQVHLKGYHDDPILDLAMPDSAPILHAVRNEAGVAAASIRLETKALASRGDKSRGLMLVGVEPADEAQVTMLSDAIVAGQPLTTGAPGVLIGEMLAEALAVRPGQNIVFVGQGYDGSISSGKYPVRGIFRSKIDDLDGYVAVMPLPVVREFLSAPGGATAIALRLRERSRLEPVSAGLAERLGDRYEVVGWPRLLPMVAVSSRFHEVTTYVVLLVFFVVVVFAVANPVLMSVMERTREFGIMLAVGMSRTRVLRLVLYESILLGIVGLIVGNAVGWTVTAYFARAGIHLHGFEAGLRTMPGLSDVVYPVVSAERGVVLSVAVFVIAGLAALYPAAKAVQLRPIEAIRGLPAAMRVSSRNTGDSRLPVFVLLALRNLLRNPRRTALMAAGAAFGIVGFVFILGFFDGFFDQTIENSTRYLTGHIQVERKGFRKDYAPELAIDDAVSLLQAVRGTPGVIAAAPRTQVQALASTASKSEGIMLIGIDPVAEAKVTFISRTVVQGRALIPGADREVMIGRRLADKLGVRLGEKIVVMAQAANGELGTAAYGVGGIFSTESASFDGAFAFVTLPAAQSLLALGSRVSTINVRLEDRAHVSAAVALLRARIGGTDVTLIPWQELLPQLEDMVRLLRVVSSIILAVLLLVITTSVINTVFMAVTERTREFGVMLALGTSPAALRRMVVYESIALLLIASAVGYGAGIALVLYLGHAGMDLSSFFAGYSAIPGLTGIVYPRIFGATVVPPGIALLIAGVLVSLYPAAKAARLDPVQAIRHV</sequence>
<dbReference type="GO" id="GO:0098797">
    <property type="term" value="C:plasma membrane protein complex"/>
    <property type="evidence" value="ECO:0007669"/>
    <property type="project" value="TreeGrafter"/>
</dbReference>
<name>A0A1C0XDB3_RALPI</name>
<dbReference type="InterPro" id="IPR003838">
    <property type="entry name" value="ABC3_permease_C"/>
</dbReference>
<dbReference type="PANTHER" id="PTHR30489:SF0">
    <property type="entry name" value="LIPOPROTEIN-RELEASING SYSTEM TRANSMEMBRANE PROTEIN LOLE"/>
    <property type="match status" value="1"/>
</dbReference>
<keyword evidence="5 7" id="KW-1133">Transmembrane helix</keyword>
<dbReference type="GeneID" id="61391066"/>
<dbReference type="InterPro" id="IPR051447">
    <property type="entry name" value="Lipoprotein-release_system"/>
</dbReference>
<comment type="subcellular location">
    <subcellularLocation>
        <location evidence="1">Cell membrane</location>
        <topology evidence="1">Multi-pass membrane protein</topology>
    </subcellularLocation>
</comment>
<evidence type="ECO:0000256" key="4">
    <source>
        <dbReference type="ARBA" id="ARBA00022692"/>
    </source>
</evidence>
<feature type="transmembrane region" description="Helical" evidence="7">
    <location>
        <begin position="742"/>
        <end position="764"/>
    </location>
</feature>
<feature type="domain" description="MacB-like periplasmic core" evidence="9">
    <location>
        <begin position="18"/>
        <end position="236"/>
    </location>
</feature>
<feature type="transmembrane region" description="Helical" evidence="7">
    <location>
        <begin position="692"/>
        <end position="713"/>
    </location>
</feature>
<dbReference type="Pfam" id="PF12704">
    <property type="entry name" value="MacB_PCD"/>
    <property type="match status" value="2"/>
</dbReference>
<dbReference type="Pfam" id="PF02687">
    <property type="entry name" value="FtsX"/>
    <property type="match status" value="2"/>
</dbReference>
<feature type="transmembrane region" description="Helical" evidence="7">
    <location>
        <begin position="441"/>
        <end position="461"/>
    </location>
</feature>
<dbReference type="GO" id="GO:0044874">
    <property type="term" value="P:lipoprotein localization to outer membrane"/>
    <property type="evidence" value="ECO:0007669"/>
    <property type="project" value="TreeGrafter"/>
</dbReference>
<evidence type="ECO:0000256" key="3">
    <source>
        <dbReference type="ARBA" id="ARBA00022475"/>
    </source>
</evidence>
<evidence type="ECO:0000313" key="12">
    <source>
        <dbReference type="Proteomes" id="UP001189303"/>
    </source>
</evidence>
<evidence type="ECO:0000256" key="5">
    <source>
        <dbReference type="ARBA" id="ARBA00022989"/>
    </source>
</evidence>
<feature type="domain" description="MacB-like periplasmic core" evidence="9">
    <location>
        <begin position="440"/>
        <end position="660"/>
    </location>
</feature>
<reference evidence="11" key="1">
    <citation type="submission" date="2018-06" db="EMBL/GenBank/DDBJ databases">
        <authorList>
            <person name="O'Rourke A."/>
        </authorList>
    </citation>
    <scope>NUCLEOTIDE SEQUENCE</scope>
    <source>
        <strain evidence="11">132550021-3</strain>
    </source>
</reference>
<dbReference type="RefSeq" id="WP_004635192.1">
    <property type="nucleotide sequence ID" value="NZ_CABKQE010000004.1"/>
</dbReference>
<dbReference type="EMBL" id="QGBI01000019">
    <property type="protein sequence ID" value="MBX3891950.1"/>
    <property type="molecule type" value="Genomic_DNA"/>
</dbReference>
<evidence type="ECO:0000259" key="8">
    <source>
        <dbReference type="Pfam" id="PF02687"/>
    </source>
</evidence>
<dbReference type="Proteomes" id="UP001189303">
    <property type="component" value="Unassembled WGS sequence"/>
</dbReference>
<accession>A0A1C0XDB3</accession>
<dbReference type="InterPro" id="IPR025857">
    <property type="entry name" value="MacB_PCD"/>
</dbReference>
<dbReference type="EMBL" id="CATWFT010000009">
    <property type="protein sequence ID" value="CAJ0726435.1"/>
    <property type="molecule type" value="Genomic_DNA"/>
</dbReference>
<proteinExistence type="inferred from homology"/>
<feature type="domain" description="ABC3 transporter permease C-terminal" evidence="8">
    <location>
        <begin position="268"/>
        <end position="394"/>
    </location>
</feature>
<feature type="transmembrane region" description="Helical" evidence="7">
    <location>
        <begin position="267"/>
        <end position="289"/>
    </location>
</feature>